<name>A0A368EXE2_ANCCA</name>
<proteinExistence type="predicted"/>
<evidence type="ECO:0000313" key="2">
    <source>
        <dbReference type="Proteomes" id="UP000252519"/>
    </source>
</evidence>
<dbReference type="Gene3D" id="2.40.50.780">
    <property type="match status" value="1"/>
</dbReference>
<keyword evidence="2" id="KW-1185">Reference proteome</keyword>
<dbReference type="EMBL" id="JOJR01020271">
    <property type="protein sequence ID" value="RCN24396.1"/>
    <property type="molecule type" value="Genomic_DNA"/>
</dbReference>
<dbReference type="Proteomes" id="UP000252519">
    <property type="component" value="Unassembled WGS sequence"/>
</dbReference>
<evidence type="ECO:0000313" key="1">
    <source>
        <dbReference type="EMBL" id="RCN24396.1"/>
    </source>
</evidence>
<accession>A0A368EXE2</accession>
<dbReference type="InterPro" id="IPR049084">
    <property type="entry name" value="AceES-2"/>
</dbReference>
<reference evidence="1 2" key="1">
    <citation type="submission" date="2014-10" db="EMBL/GenBank/DDBJ databases">
        <title>Draft genome of the hookworm Ancylostoma caninum.</title>
        <authorList>
            <person name="Mitreva M."/>
        </authorList>
    </citation>
    <scope>NUCLEOTIDE SEQUENCE [LARGE SCALE GENOMIC DNA]</scope>
    <source>
        <strain evidence="1 2">Baltimore</strain>
    </source>
</reference>
<organism evidence="1 2">
    <name type="scientific">Ancylostoma caninum</name>
    <name type="common">Dog hookworm</name>
    <dbReference type="NCBI Taxonomy" id="29170"/>
    <lineage>
        <taxon>Eukaryota</taxon>
        <taxon>Metazoa</taxon>
        <taxon>Ecdysozoa</taxon>
        <taxon>Nematoda</taxon>
        <taxon>Chromadorea</taxon>
        <taxon>Rhabditida</taxon>
        <taxon>Rhabditina</taxon>
        <taxon>Rhabditomorpha</taxon>
        <taxon>Strongyloidea</taxon>
        <taxon>Ancylostomatidae</taxon>
        <taxon>Ancylostomatinae</taxon>
        <taxon>Ancylostoma</taxon>
    </lineage>
</organism>
<dbReference type="OrthoDB" id="5843730at2759"/>
<dbReference type="AlphaFoldDB" id="A0A368EXE2"/>
<comment type="caution">
    <text evidence="1">The sequence shown here is derived from an EMBL/GenBank/DDBJ whole genome shotgun (WGS) entry which is preliminary data.</text>
</comment>
<dbReference type="Pfam" id="PF21556">
    <property type="entry name" value="AceES-2"/>
    <property type="match status" value="1"/>
</dbReference>
<gene>
    <name evidence="1" type="ORF">ANCCAN_29907</name>
</gene>
<sequence>MINFSRYAATLSWWHYWVAESSIIYDAPKTLKIQRRCHMRLVPGRKYVLGCTAFSQCHFVKDYNSLTRAEKELVEKQ</sequence>
<protein>
    <submittedName>
        <fullName evidence="1">Uncharacterized protein</fullName>
    </submittedName>
</protein>